<keyword evidence="2" id="KW-1185">Reference proteome</keyword>
<dbReference type="GO" id="GO:0003677">
    <property type="term" value="F:DNA binding"/>
    <property type="evidence" value="ECO:0007669"/>
    <property type="project" value="InterPro"/>
</dbReference>
<accession>A0A317C190</accession>
<proteinExistence type="predicted"/>
<reference evidence="1 2" key="1">
    <citation type="submission" date="2018-05" db="EMBL/GenBank/DDBJ databases">
        <title>Leucothrix arctica sp. nov., isolated from Arctic seawater.</title>
        <authorList>
            <person name="Choi A."/>
            <person name="Baek K."/>
        </authorList>
    </citation>
    <scope>NUCLEOTIDE SEQUENCE [LARGE SCALE GENOMIC DNA]</scope>
    <source>
        <strain evidence="1 2">JCM 18388</strain>
    </source>
</reference>
<dbReference type="GO" id="GO:0006313">
    <property type="term" value="P:DNA transposition"/>
    <property type="evidence" value="ECO:0007669"/>
    <property type="project" value="InterPro"/>
</dbReference>
<dbReference type="Pfam" id="PF01527">
    <property type="entry name" value="HTH_Tnp_1"/>
    <property type="match status" value="1"/>
</dbReference>
<comment type="caution">
    <text evidence="1">The sequence shown here is derived from an EMBL/GenBank/DDBJ whole genome shotgun (WGS) entry which is preliminary data.</text>
</comment>
<evidence type="ECO:0000313" key="2">
    <source>
        <dbReference type="Proteomes" id="UP000245539"/>
    </source>
</evidence>
<dbReference type="InterPro" id="IPR002514">
    <property type="entry name" value="Transposase_8"/>
</dbReference>
<dbReference type="NCBIfam" id="NF047593">
    <property type="entry name" value="IS66_ISAeme5_TnpA"/>
    <property type="match status" value="1"/>
</dbReference>
<dbReference type="GO" id="GO:0004803">
    <property type="term" value="F:transposase activity"/>
    <property type="evidence" value="ECO:0007669"/>
    <property type="project" value="InterPro"/>
</dbReference>
<evidence type="ECO:0000313" key="1">
    <source>
        <dbReference type="EMBL" id="PWQ92117.1"/>
    </source>
</evidence>
<dbReference type="Proteomes" id="UP000245539">
    <property type="component" value="Unassembled WGS sequence"/>
</dbReference>
<name>A0A317C190_9GAMM</name>
<dbReference type="RefSeq" id="WP_109839957.1">
    <property type="nucleotide sequence ID" value="NZ_QGKM01000118.1"/>
</dbReference>
<evidence type="ECO:0008006" key="3">
    <source>
        <dbReference type="Google" id="ProtNLM"/>
    </source>
</evidence>
<sequence length="103" mass="11370">MNNTLTQKQQFWKTHLDAAARSGLSIADYAKANQLKPQTLYQWRSTLKGRSVTVSTQTQFTQVVSSTTVSGSPLTIVLGDATLRFDRLPDPDWLSALLSGVRS</sequence>
<protein>
    <recommendedName>
        <fullName evidence="3">Transposase</fullName>
    </recommendedName>
</protein>
<gene>
    <name evidence="1" type="ORF">DKW60_22815</name>
</gene>
<organism evidence="1 2">
    <name type="scientific">Leucothrix pacifica</name>
    <dbReference type="NCBI Taxonomy" id="1247513"/>
    <lineage>
        <taxon>Bacteria</taxon>
        <taxon>Pseudomonadati</taxon>
        <taxon>Pseudomonadota</taxon>
        <taxon>Gammaproteobacteria</taxon>
        <taxon>Thiotrichales</taxon>
        <taxon>Thiotrichaceae</taxon>
        <taxon>Leucothrix</taxon>
    </lineage>
</organism>
<dbReference type="EMBL" id="QGKM01000118">
    <property type="protein sequence ID" value="PWQ92117.1"/>
    <property type="molecule type" value="Genomic_DNA"/>
</dbReference>
<dbReference type="AlphaFoldDB" id="A0A317C190"/>